<dbReference type="RefSeq" id="WP_108308875.1">
    <property type="nucleotide sequence ID" value="NZ_CP020921.1"/>
</dbReference>
<dbReference type="GO" id="GO:0010133">
    <property type="term" value="P:L-proline catabolic process to L-glutamate"/>
    <property type="evidence" value="ECO:0007669"/>
    <property type="project" value="UniProtKB-UniPathway"/>
</dbReference>
<accession>A0A2R4VZR0</accession>
<comment type="similarity">
    <text evidence="2">Belongs to the aldehyde dehydrogenase family.</text>
</comment>
<dbReference type="AlphaFoldDB" id="A0A2R4VZR0"/>
<sequence>MKNCIARIPEPVNEPVYDYGVGSKERDKLKLALKDVASKKVEMALIIDGKEVKTENKIDVRCPHQHDVVLGQYYQASKEEIKLAIESAMKAKKNWAKVDFQERAAIFLKAAELLSTKYRYLMNATTMLSISKNVFQAEIDCVCELIDFLRFNVKFAEKIYEDQPISPKGFWNRMQYRPLEGFVFAVPPFNFVSISGNLPTAPVIMGNVSIWKPASSAVYPSYLFMKILQEAGLPDGVINFVPARGSDIGDLVFSSREFAGLHFTGSYETFNYMWKTIANNISNYITYPRIVGETGGKDFIFAHNSANTKSLITAIIRGSFEYQGQKCSAVSRVYMPKSIFNGFKDDFLNELSKIKMGTPEDFTNFINAVINRESFDKIRSYIDYAKNHNEARILFGGKCDDSVGYFIEPTVIVTKNPHFKTMEEEIFGPVVTFYPYDDDKFEETLYLCDKTSIYGLTGAIFAQDRNAINIATEILEFCAGNFYINDKPTGAVVGQQPFGGARASGTNDKAGSLLNLIRWTSARSVKETFNPPEHFEYPFMEER</sequence>
<evidence type="ECO:0000313" key="11">
    <source>
        <dbReference type="Proteomes" id="UP000244792"/>
    </source>
</evidence>
<dbReference type="KEGG" id="taci:TDSAC_0670"/>
<dbReference type="PANTHER" id="PTHR42862">
    <property type="entry name" value="DELTA-1-PYRROLINE-5-CARBOXYLATE DEHYDROGENASE 1, ISOFORM A-RELATED"/>
    <property type="match status" value="1"/>
</dbReference>
<dbReference type="InterPro" id="IPR016163">
    <property type="entry name" value="Ald_DH_C"/>
</dbReference>
<dbReference type="GO" id="GO:0003842">
    <property type="term" value="F:L-glutamate gamma-semialdehyde dehydrogenase activity"/>
    <property type="evidence" value="ECO:0007669"/>
    <property type="project" value="UniProtKB-EC"/>
</dbReference>
<evidence type="ECO:0000256" key="4">
    <source>
        <dbReference type="ARBA" id="ARBA00023002"/>
    </source>
</evidence>
<dbReference type="NCBIfam" id="TIGR01236">
    <property type="entry name" value="D1pyr5carbox1"/>
    <property type="match status" value="1"/>
</dbReference>
<evidence type="ECO:0000256" key="2">
    <source>
        <dbReference type="ARBA" id="ARBA00009986"/>
    </source>
</evidence>
<proteinExistence type="inferred from homology"/>
<dbReference type="InterPro" id="IPR005931">
    <property type="entry name" value="P5CDH/ALDH4A1"/>
</dbReference>
<dbReference type="GO" id="GO:0004657">
    <property type="term" value="F:proline dehydrogenase activity"/>
    <property type="evidence" value="ECO:0007669"/>
    <property type="project" value="UniProtKB-ARBA"/>
</dbReference>
<dbReference type="FunFam" id="3.40.605.10:FF:000006">
    <property type="entry name" value="1-pyrroline-5-carboxylate dehydrogenase"/>
    <property type="match status" value="1"/>
</dbReference>
<comment type="pathway">
    <text evidence="1">Amino-acid degradation; L-proline degradation into L-glutamate; L-glutamate from L-proline: step 2/2.</text>
</comment>
<gene>
    <name evidence="10" type="ORF">TDSAC_0670</name>
</gene>
<evidence type="ECO:0000259" key="9">
    <source>
        <dbReference type="Pfam" id="PF00171"/>
    </source>
</evidence>
<evidence type="ECO:0000256" key="1">
    <source>
        <dbReference type="ARBA" id="ARBA00004786"/>
    </source>
</evidence>
<dbReference type="InterPro" id="IPR016161">
    <property type="entry name" value="Ald_DH/histidinol_DH"/>
</dbReference>
<evidence type="ECO:0000256" key="3">
    <source>
        <dbReference type="ARBA" id="ARBA00012884"/>
    </source>
</evidence>
<keyword evidence="11" id="KW-1185">Reference proteome</keyword>
<dbReference type="FunFam" id="3.40.309.10:FF:000005">
    <property type="entry name" value="1-pyrroline-5-carboxylate dehydrogenase 1"/>
    <property type="match status" value="1"/>
</dbReference>
<evidence type="ECO:0000313" key="10">
    <source>
        <dbReference type="EMBL" id="AWB10043.1"/>
    </source>
</evidence>
<dbReference type="Gene3D" id="3.40.309.10">
    <property type="entry name" value="Aldehyde Dehydrogenase, Chain A, domain 2"/>
    <property type="match status" value="1"/>
</dbReference>
<protein>
    <recommendedName>
        <fullName evidence="7">L-glutamate gamma-semialdehyde dehydrogenase</fullName>
        <ecNumber evidence="3">1.2.1.88</ecNumber>
    </recommendedName>
    <alternativeName>
        <fullName evidence="7">L-glutamate gamma-semialdehyde dehydrogenase</fullName>
    </alternativeName>
</protein>
<dbReference type="InterPro" id="IPR050485">
    <property type="entry name" value="Proline_metab_enzyme"/>
</dbReference>
<keyword evidence="6" id="KW-0642">Proline metabolism</keyword>
<dbReference type="UniPathway" id="UPA00261">
    <property type="reaction ID" value="UER00374"/>
</dbReference>
<reference evidence="10 11" key="1">
    <citation type="submission" date="2017-04" db="EMBL/GenBank/DDBJ databases">
        <title>Genomic insights into metabolism of Thermodesulfobium acidiphilum.</title>
        <authorList>
            <person name="Toshchakov S.V."/>
            <person name="Frolov E.N."/>
            <person name="Kublanov I.V."/>
            <person name="Samarov N.I."/>
            <person name="Novikov A."/>
            <person name="Lebedinsky A.V."/>
            <person name="Bonch-Osmolovskaya E.A."/>
            <person name="Chernyh N.A."/>
        </authorList>
    </citation>
    <scope>NUCLEOTIDE SEQUENCE [LARGE SCALE GENOMIC DNA]</scope>
    <source>
        <strain evidence="10 11">3127-1</strain>
    </source>
</reference>
<dbReference type="SUPFAM" id="SSF53720">
    <property type="entry name" value="ALDH-like"/>
    <property type="match status" value="1"/>
</dbReference>
<evidence type="ECO:0000256" key="8">
    <source>
        <dbReference type="ARBA" id="ARBA00048142"/>
    </source>
</evidence>
<dbReference type="InterPro" id="IPR015590">
    <property type="entry name" value="Aldehyde_DH_dom"/>
</dbReference>
<dbReference type="Proteomes" id="UP000244792">
    <property type="component" value="Chromosome"/>
</dbReference>
<name>A0A2R4VZR0_THEAF</name>
<organism evidence="10 11">
    <name type="scientific">Thermodesulfobium acidiphilum</name>
    <dbReference type="NCBI Taxonomy" id="1794699"/>
    <lineage>
        <taxon>Bacteria</taxon>
        <taxon>Pseudomonadati</taxon>
        <taxon>Thermodesulfobiota</taxon>
        <taxon>Thermodesulfobiia</taxon>
        <taxon>Thermodesulfobiales</taxon>
        <taxon>Thermodesulfobiaceae</taxon>
        <taxon>Thermodesulfobium</taxon>
    </lineage>
</organism>
<dbReference type="PANTHER" id="PTHR42862:SF1">
    <property type="entry name" value="DELTA-1-PYRROLINE-5-CARBOXYLATE DEHYDROGENASE 2, ISOFORM A-RELATED"/>
    <property type="match status" value="1"/>
</dbReference>
<evidence type="ECO:0000256" key="7">
    <source>
        <dbReference type="ARBA" id="ARBA00032259"/>
    </source>
</evidence>
<evidence type="ECO:0000256" key="5">
    <source>
        <dbReference type="ARBA" id="ARBA00023027"/>
    </source>
</evidence>
<dbReference type="Gene3D" id="3.40.605.10">
    <property type="entry name" value="Aldehyde Dehydrogenase, Chain A, domain 1"/>
    <property type="match status" value="1"/>
</dbReference>
<dbReference type="InterPro" id="IPR016162">
    <property type="entry name" value="Ald_DH_N"/>
</dbReference>
<feature type="domain" description="Aldehyde dehydrogenase" evidence="9">
    <location>
        <begin position="55"/>
        <end position="512"/>
    </location>
</feature>
<dbReference type="InterPro" id="IPR016160">
    <property type="entry name" value="Ald_DH_CS_CYS"/>
</dbReference>
<keyword evidence="4" id="KW-0560">Oxidoreductase</keyword>
<evidence type="ECO:0000256" key="6">
    <source>
        <dbReference type="ARBA" id="ARBA00023062"/>
    </source>
</evidence>
<dbReference type="EMBL" id="CP020921">
    <property type="protein sequence ID" value="AWB10043.1"/>
    <property type="molecule type" value="Genomic_DNA"/>
</dbReference>
<dbReference type="PROSITE" id="PS00070">
    <property type="entry name" value="ALDEHYDE_DEHYDR_CYS"/>
    <property type="match status" value="1"/>
</dbReference>
<dbReference type="OrthoDB" id="9762913at2"/>
<dbReference type="EC" id="1.2.1.88" evidence="3"/>
<dbReference type="CDD" id="cd07123">
    <property type="entry name" value="ALDH_F4-17_P5CDH"/>
    <property type="match status" value="1"/>
</dbReference>
<dbReference type="Pfam" id="PF00171">
    <property type="entry name" value="Aldedh"/>
    <property type="match status" value="1"/>
</dbReference>
<dbReference type="GO" id="GO:0009898">
    <property type="term" value="C:cytoplasmic side of plasma membrane"/>
    <property type="evidence" value="ECO:0007669"/>
    <property type="project" value="TreeGrafter"/>
</dbReference>
<comment type="catalytic activity">
    <reaction evidence="8">
        <text>L-glutamate 5-semialdehyde + NAD(+) + H2O = L-glutamate + NADH + 2 H(+)</text>
        <dbReference type="Rhea" id="RHEA:30235"/>
        <dbReference type="ChEBI" id="CHEBI:15377"/>
        <dbReference type="ChEBI" id="CHEBI:15378"/>
        <dbReference type="ChEBI" id="CHEBI:29985"/>
        <dbReference type="ChEBI" id="CHEBI:57540"/>
        <dbReference type="ChEBI" id="CHEBI:57945"/>
        <dbReference type="ChEBI" id="CHEBI:58066"/>
        <dbReference type="EC" id="1.2.1.88"/>
    </reaction>
</comment>
<keyword evidence="5" id="KW-0520">NAD</keyword>